<dbReference type="EC" id="1.3.99.23" evidence="7"/>
<accession>D0LR10</accession>
<feature type="domain" description="Amine oxidase" evidence="6">
    <location>
        <begin position="25"/>
        <end position="518"/>
    </location>
</feature>
<evidence type="ECO:0000256" key="3">
    <source>
        <dbReference type="ARBA" id="ARBA00022827"/>
    </source>
</evidence>
<dbReference type="Gene3D" id="3.50.50.60">
    <property type="entry name" value="FAD/NAD(P)-binding domain"/>
    <property type="match status" value="2"/>
</dbReference>
<dbReference type="InterPro" id="IPR002937">
    <property type="entry name" value="Amino_oxidase"/>
</dbReference>
<evidence type="ECO:0000259" key="6">
    <source>
        <dbReference type="Pfam" id="PF01593"/>
    </source>
</evidence>
<dbReference type="SUPFAM" id="SSF51905">
    <property type="entry name" value="FAD/NAD(P)-binding domain"/>
    <property type="match status" value="1"/>
</dbReference>
<dbReference type="GO" id="GO:0051786">
    <property type="term" value="F:all-trans-retinol 13,14-reductase activity"/>
    <property type="evidence" value="ECO:0007669"/>
    <property type="project" value="UniProtKB-EC"/>
</dbReference>
<dbReference type="KEGG" id="hoh:Hoch_3011"/>
<dbReference type="eggNOG" id="COG1233">
    <property type="taxonomic scope" value="Bacteria"/>
</dbReference>
<gene>
    <name evidence="7" type="ordered locus">Hoch_3011</name>
</gene>
<dbReference type="Proteomes" id="UP000001880">
    <property type="component" value="Chromosome"/>
</dbReference>
<dbReference type="PANTHER" id="PTHR46091:SF3">
    <property type="entry name" value="AMINE OXIDASE DOMAIN-CONTAINING PROTEIN"/>
    <property type="match status" value="1"/>
</dbReference>
<dbReference type="PANTHER" id="PTHR46091">
    <property type="entry name" value="BLR7054 PROTEIN"/>
    <property type="match status" value="1"/>
</dbReference>
<evidence type="ECO:0000256" key="1">
    <source>
        <dbReference type="ARBA" id="ARBA00022630"/>
    </source>
</evidence>
<keyword evidence="5" id="KW-0520">NAD</keyword>
<dbReference type="EMBL" id="CP001804">
    <property type="protein sequence ID" value="ACY15518.1"/>
    <property type="molecule type" value="Genomic_DNA"/>
</dbReference>
<keyword evidence="7" id="KW-0560">Oxidoreductase</keyword>
<keyword evidence="2" id="KW-0732">Signal</keyword>
<reference evidence="7 8" key="1">
    <citation type="journal article" date="2010" name="Stand. Genomic Sci.">
        <title>Complete genome sequence of Haliangium ochraceum type strain (SMP-2).</title>
        <authorList>
            <consortium name="US DOE Joint Genome Institute (JGI-PGF)"/>
            <person name="Ivanova N."/>
            <person name="Daum C."/>
            <person name="Lang E."/>
            <person name="Abt B."/>
            <person name="Kopitz M."/>
            <person name="Saunders E."/>
            <person name="Lapidus A."/>
            <person name="Lucas S."/>
            <person name="Glavina Del Rio T."/>
            <person name="Nolan M."/>
            <person name="Tice H."/>
            <person name="Copeland A."/>
            <person name="Cheng J.F."/>
            <person name="Chen F."/>
            <person name="Bruce D."/>
            <person name="Goodwin L."/>
            <person name="Pitluck S."/>
            <person name="Mavromatis K."/>
            <person name="Pati A."/>
            <person name="Mikhailova N."/>
            <person name="Chen A."/>
            <person name="Palaniappan K."/>
            <person name="Land M."/>
            <person name="Hauser L."/>
            <person name="Chang Y.J."/>
            <person name="Jeffries C.D."/>
            <person name="Detter J.C."/>
            <person name="Brettin T."/>
            <person name="Rohde M."/>
            <person name="Goker M."/>
            <person name="Bristow J."/>
            <person name="Markowitz V."/>
            <person name="Eisen J.A."/>
            <person name="Hugenholtz P."/>
            <person name="Kyrpides N.C."/>
            <person name="Klenk H.P."/>
        </authorList>
    </citation>
    <scope>NUCLEOTIDE SEQUENCE [LARGE SCALE GENOMIC DNA]</scope>
    <source>
        <strain evidence="8">DSM 14365 / CIP 107738 / JCM 11303 / AJ 13395 / SMP-2</strain>
    </source>
</reference>
<sequence length="544" mass="60119">MKIGRSYKQHGIEGSYDAIVIGSGIGGLTAAALLAKHGGKKVLVLERHYTAGGFTHSFSRPGYEWDVGVHYIGQTQPRTLLRRAFDELSDGQLAWADIGDGYDTIVVGDERYPFPAGRERWRQAMHGWFPREHAAIDRYIELIRESARDSQLFFAEKVLPRPLSGTVGGVLRRKAMRLARRTTREVLSELTSDERLIGVLTGQYGDYGLPPAESSFFMHALVVNHYMGGGAYPVGGASRIAETIIPVIERAGGAVLVSAEVTKVLIEKNRAHGVELADGTCVYAPQVISDAGVMNTFARLVPAEDADRHGFDRQLAELEPSVAHASLYLGFRQTAAELGLRKNNLWVYPDYNHDRNVERFLHDKAAPLPVAYLSFPSAKDPDFENRHPGRATVEVVTLAPYRWFAEWQDTRWKKRGAEYEQLKKDLSERMLAPLLAQYPQLAGQIDHCELSSPLTTRHFAHFSRGEIYGVSHTPQRFEQRWLRPATPVKGLYLTGADVCSAGVGGALFGGVLTASSILRKNLINVIARRPPAAEASAEPVRAAA</sequence>
<dbReference type="InterPro" id="IPR052206">
    <property type="entry name" value="Retinol_saturase"/>
</dbReference>
<evidence type="ECO:0000313" key="8">
    <source>
        <dbReference type="Proteomes" id="UP000001880"/>
    </source>
</evidence>
<dbReference type="OrthoDB" id="9794630at2"/>
<keyword evidence="3" id="KW-0274">FAD</keyword>
<protein>
    <submittedName>
        <fullName evidence="7">All-trans-retinol 13,14-reductase</fullName>
        <ecNumber evidence="7">1.3.99.23</ecNumber>
    </submittedName>
</protein>
<dbReference type="AlphaFoldDB" id="D0LR10"/>
<keyword evidence="8" id="KW-1185">Reference proteome</keyword>
<evidence type="ECO:0000256" key="5">
    <source>
        <dbReference type="ARBA" id="ARBA00023027"/>
    </source>
</evidence>
<name>D0LR10_HALO1</name>
<keyword evidence="4" id="KW-0521">NADP</keyword>
<proteinExistence type="predicted"/>
<keyword evidence="1" id="KW-0285">Flavoprotein</keyword>
<organism evidence="7 8">
    <name type="scientific">Haliangium ochraceum (strain DSM 14365 / JCM 11303 / SMP-2)</name>
    <dbReference type="NCBI Taxonomy" id="502025"/>
    <lineage>
        <taxon>Bacteria</taxon>
        <taxon>Pseudomonadati</taxon>
        <taxon>Myxococcota</taxon>
        <taxon>Polyangia</taxon>
        <taxon>Haliangiales</taxon>
        <taxon>Kofleriaceae</taxon>
        <taxon>Haliangium</taxon>
    </lineage>
</organism>
<dbReference type="InterPro" id="IPR036188">
    <property type="entry name" value="FAD/NAD-bd_sf"/>
</dbReference>
<evidence type="ECO:0000256" key="2">
    <source>
        <dbReference type="ARBA" id="ARBA00022729"/>
    </source>
</evidence>
<dbReference type="HOGENOM" id="CLU_019722_1_0_7"/>
<dbReference type="RefSeq" id="WP_012828118.1">
    <property type="nucleotide sequence ID" value="NC_013440.1"/>
</dbReference>
<dbReference type="STRING" id="502025.Hoch_3011"/>
<evidence type="ECO:0000313" key="7">
    <source>
        <dbReference type="EMBL" id="ACY15518.1"/>
    </source>
</evidence>
<evidence type="ECO:0000256" key="4">
    <source>
        <dbReference type="ARBA" id="ARBA00022857"/>
    </source>
</evidence>
<dbReference type="Pfam" id="PF01593">
    <property type="entry name" value="Amino_oxidase"/>
    <property type="match status" value="1"/>
</dbReference>